<accession>A0A0F9F1P0</accession>
<reference evidence="1" key="1">
    <citation type="journal article" date="2015" name="Nature">
        <title>Complex archaea that bridge the gap between prokaryotes and eukaryotes.</title>
        <authorList>
            <person name="Spang A."/>
            <person name="Saw J.H."/>
            <person name="Jorgensen S.L."/>
            <person name="Zaremba-Niedzwiedzka K."/>
            <person name="Martijn J."/>
            <person name="Lind A.E."/>
            <person name="van Eijk R."/>
            <person name="Schleper C."/>
            <person name="Guy L."/>
            <person name="Ettema T.J."/>
        </authorList>
    </citation>
    <scope>NUCLEOTIDE SEQUENCE</scope>
</reference>
<name>A0A0F9F1P0_9ZZZZ</name>
<comment type="caution">
    <text evidence="1">The sequence shown here is derived from an EMBL/GenBank/DDBJ whole genome shotgun (WGS) entry which is preliminary data.</text>
</comment>
<organism evidence="1">
    <name type="scientific">marine sediment metagenome</name>
    <dbReference type="NCBI Taxonomy" id="412755"/>
    <lineage>
        <taxon>unclassified sequences</taxon>
        <taxon>metagenomes</taxon>
        <taxon>ecological metagenomes</taxon>
    </lineage>
</organism>
<proteinExistence type="predicted"/>
<sequence length="109" mass="13396">MDRDKIIKQLCYMRRIETRKFAFKMFFLGTDYTFIKTQGEGFPFTCNRVVYQVIMGLDEVVMYVVLEKFMNDIRINYYSETEISNEMYEVCRAFRRKYVSKVYFAWMKQ</sequence>
<dbReference type="EMBL" id="LAZR01034552">
    <property type="protein sequence ID" value="KKL44982.1"/>
    <property type="molecule type" value="Genomic_DNA"/>
</dbReference>
<evidence type="ECO:0000313" key="1">
    <source>
        <dbReference type="EMBL" id="KKL44982.1"/>
    </source>
</evidence>
<gene>
    <name evidence="1" type="ORF">LCGC14_2360220</name>
</gene>
<protein>
    <submittedName>
        <fullName evidence="1">Uncharacterized protein</fullName>
    </submittedName>
</protein>
<dbReference type="AlphaFoldDB" id="A0A0F9F1P0"/>